<accession>A0ABN0ZB15</accession>
<evidence type="ECO:0000313" key="2">
    <source>
        <dbReference type="EMBL" id="GAA0442019.1"/>
    </source>
</evidence>
<comment type="caution">
    <text evidence="2">The sequence shown here is derived from an EMBL/GenBank/DDBJ whole genome shotgun (WGS) entry which is preliminary data.</text>
</comment>
<name>A0ABN0ZB15_9BACI</name>
<dbReference type="EMBL" id="BAAADM010000052">
    <property type="protein sequence ID" value="GAA0442019.1"/>
    <property type="molecule type" value="Genomic_DNA"/>
</dbReference>
<proteinExistence type="predicted"/>
<keyword evidence="1" id="KW-0472">Membrane</keyword>
<feature type="transmembrane region" description="Helical" evidence="1">
    <location>
        <begin position="12"/>
        <end position="34"/>
    </location>
</feature>
<keyword evidence="3" id="KW-1185">Reference proteome</keyword>
<keyword evidence="1" id="KW-0812">Transmembrane</keyword>
<gene>
    <name evidence="2" type="ORF">GCM10008983_18880</name>
</gene>
<protein>
    <submittedName>
        <fullName evidence="2">Uncharacterized protein</fullName>
    </submittedName>
</protein>
<reference evidence="2 3" key="1">
    <citation type="journal article" date="2019" name="Int. J. Syst. Evol. Microbiol.">
        <title>The Global Catalogue of Microorganisms (GCM) 10K type strain sequencing project: providing services to taxonomists for standard genome sequencing and annotation.</title>
        <authorList>
            <consortium name="The Broad Institute Genomics Platform"/>
            <consortium name="The Broad Institute Genome Sequencing Center for Infectious Disease"/>
            <person name="Wu L."/>
            <person name="Ma J."/>
        </authorList>
    </citation>
    <scope>NUCLEOTIDE SEQUENCE [LARGE SCALE GENOMIC DNA]</scope>
    <source>
        <strain evidence="2 3">JCM 12149</strain>
    </source>
</reference>
<evidence type="ECO:0000313" key="3">
    <source>
        <dbReference type="Proteomes" id="UP001501459"/>
    </source>
</evidence>
<dbReference type="PROSITE" id="PS51257">
    <property type="entry name" value="PROKAR_LIPOPROTEIN"/>
    <property type="match status" value="1"/>
</dbReference>
<keyword evidence="1" id="KW-1133">Transmembrane helix</keyword>
<evidence type="ECO:0000256" key="1">
    <source>
        <dbReference type="SAM" id="Phobius"/>
    </source>
</evidence>
<organism evidence="2 3">
    <name type="scientific">Lentibacillus halophilus</name>
    <dbReference type="NCBI Taxonomy" id="295065"/>
    <lineage>
        <taxon>Bacteria</taxon>
        <taxon>Bacillati</taxon>
        <taxon>Bacillota</taxon>
        <taxon>Bacilli</taxon>
        <taxon>Bacillales</taxon>
        <taxon>Bacillaceae</taxon>
        <taxon>Lentibacillus</taxon>
    </lineage>
</organism>
<sequence length="49" mass="5708">MVRLVVHQVGHIPVHVVVHLLVRQVICLLVWFMSCGKAIVRLERVVYYV</sequence>
<dbReference type="Proteomes" id="UP001501459">
    <property type="component" value="Unassembled WGS sequence"/>
</dbReference>